<dbReference type="Proteomes" id="UP001313282">
    <property type="component" value="Unassembled WGS sequence"/>
</dbReference>
<reference evidence="1 2" key="1">
    <citation type="submission" date="2019-10" db="EMBL/GenBank/DDBJ databases">
        <authorList>
            <person name="Palmer J.M."/>
        </authorList>
    </citation>
    <scope>NUCLEOTIDE SEQUENCE [LARGE SCALE GENOMIC DNA]</scope>
    <source>
        <strain evidence="1 2">TWF718</strain>
    </source>
</reference>
<dbReference type="EMBL" id="JAVHNR010000002">
    <property type="protein sequence ID" value="KAK6351413.1"/>
    <property type="molecule type" value="Genomic_DNA"/>
</dbReference>
<sequence>MHSPGLIATTVPAARGCILPVVRRTDHIWISDSLVRNAFHTFTPGRARCPRSSLAASTLTASKPPYLSRRFHKNRSVQTFHRPNNGDGASNHGSGSLFSWGSQLKGPPRFDYSKPSGVSPSVRTQHEDGIIRVLGSVNAKVEDENGSPWLFGPENDTLWKHPPSTKRGALVGFPPQVPYSAAKSPSGPWLSAPLDRLSELIEHDNLPPARALHSSSQRAAYVDLQVQAILRHVLSPSGELGSEPRKVYPNVTATPEEASKVIPHSNLQLILYSPKPSALVTSQIHPVLEDDEAGTRASQFLEFEESEESIDVVDTPAGTGVEVPLAPAITPDTSLGHKKAVRDYQSTASPRTTEPAQYRDIKESTPTRAIEEFPLAADTIYTPMDFVREEPAKYTSKPIPTSAVESAPTTSIPFDFVKKIHWAGVNVPLQPPKILLPKGKRLDVSSIPELKDIQSELLKLAADKSTSLESRVLIYSQIDAIYGVENLPDPKSLLDVFIPALNSNAGTMVSDVKSWISIHKSISRLQQKESLPNNFLERHGLAKPPAINRKGYTEVLDNPFRNPDIPIHRAWAIAKARLQRRDKISASGLHFIPFATVRIFLEKIIKLLHSGDWNSVKGEAVMTGVDIFKYCFEAQRRYPFLLFLELARFLMAWKRHWTTKTFLDDTNKVDQAGAEPDTKLEQTIGNCSLPDIPGLDTFFRVLPREYVDRLVCTLMLHAVVHSNEPLSEAHYLRKIMPFSRKHPMADLMKVMYRDGGYLPFLKDPSLYEKRVALEGHYSTARFLQGYQDVDMISFHLRTWPAFHGVRYIDDKELLDQVQEAMEDIIGRIQARISRDSMDNRPRAPGISFAQAILSFFYLNLPTEGIIVGIFLSLAHSKKINELKSCLNILSHFEGKYNGQVKFKIPKQAASIALKCFREHHLPWALDLLMNYHNRHNKTFASVILEAADKYPKQAAIVFEEFLKPLHITSLWNPQISFKRPGGWPSKWFLKELATKYALSNHHYPTTATRRIIHLRYLYKKYGYGVSMHITRALVATAMIRTATHRLWAGPELKAAEDLFKHERLKYAIAVFMKDADRSPTYLAGLTRGEAEAKKKEFVEKCVKEVWEEIFKWKKYQFALATEKRNRTTGII</sequence>
<accession>A0AAN8RL48</accession>
<name>A0AAN8RL48_9PEZI</name>
<evidence type="ECO:0000313" key="2">
    <source>
        <dbReference type="Proteomes" id="UP001313282"/>
    </source>
</evidence>
<dbReference type="AlphaFoldDB" id="A0AAN8RL48"/>
<proteinExistence type="predicted"/>
<organism evidence="1 2">
    <name type="scientific">Orbilia javanica</name>
    <dbReference type="NCBI Taxonomy" id="47235"/>
    <lineage>
        <taxon>Eukaryota</taxon>
        <taxon>Fungi</taxon>
        <taxon>Dikarya</taxon>
        <taxon>Ascomycota</taxon>
        <taxon>Pezizomycotina</taxon>
        <taxon>Orbiliomycetes</taxon>
        <taxon>Orbiliales</taxon>
        <taxon>Orbiliaceae</taxon>
        <taxon>Orbilia</taxon>
    </lineage>
</organism>
<protein>
    <submittedName>
        <fullName evidence="1">Uncharacterized protein</fullName>
    </submittedName>
</protein>
<keyword evidence="2" id="KW-1185">Reference proteome</keyword>
<evidence type="ECO:0000313" key="1">
    <source>
        <dbReference type="EMBL" id="KAK6351413.1"/>
    </source>
</evidence>
<gene>
    <name evidence="1" type="ORF">TWF718_004573</name>
</gene>
<comment type="caution">
    <text evidence="1">The sequence shown here is derived from an EMBL/GenBank/DDBJ whole genome shotgun (WGS) entry which is preliminary data.</text>
</comment>